<evidence type="ECO:0000313" key="3">
    <source>
        <dbReference type="Proteomes" id="UP001209730"/>
    </source>
</evidence>
<name>A0AB35I119_MICTH</name>
<evidence type="ECO:0000256" key="1">
    <source>
        <dbReference type="SAM" id="Phobius"/>
    </source>
</evidence>
<organism evidence="2 3">
    <name type="scientific">Microbulbifer thermotolerans</name>
    <dbReference type="NCBI Taxonomy" id="252514"/>
    <lineage>
        <taxon>Bacteria</taxon>
        <taxon>Pseudomonadati</taxon>
        <taxon>Pseudomonadota</taxon>
        <taxon>Gammaproteobacteria</taxon>
        <taxon>Cellvibrionales</taxon>
        <taxon>Microbulbiferaceae</taxon>
        <taxon>Microbulbifer</taxon>
    </lineage>
</organism>
<accession>A0AB35I119</accession>
<sequence length="117" mass="12969">MSDFEQKGNDLIKRVVLAFKWMLPIMLIIITVTYCVRIIGFIWLSDTLNASLSESPFVSLGLPLAALVSLGLVLALEQTSEKIKFKAIGFKFEGASGQIVLWVLCYLSIVLSLKLFA</sequence>
<dbReference type="AlphaFoldDB" id="A0AB35I119"/>
<dbReference type="EMBL" id="JAPHQB010000053">
    <property type="protein sequence ID" value="MCX2803341.1"/>
    <property type="molecule type" value="Genomic_DNA"/>
</dbReference>
<gene>
    <name evidence="2" type="ORF">OQJ68_16295</name>
</gene>
<dbReference type="Proteomes" id="UP001209730">
    <property type="component" value="Unassembled WGS sequence"/>
</dbReference>
<keyword evidence="1" id="KW-0472">Membrane</keyword>
<feature type="transmembrane region" description="Helical" evidence="1">
    <location>
        <begin position="97"/>
        <end position="116"/>
    </location>
</feature>
<feature type="transmembrane region" description="Helical" evidence="1">
    <location>
        <begin position="21"/>
        <end position="44"/>
    </location>
</feature>
<comment type="caution">
    <text evidence="2">The sequence shown here is derived from an EMBL/GenBank/DDBJ whole genome shotgun (WGS) entry which is preliminary data.</text>
</comment>
<keyword evidence="1" id="KW-0812">Transmembrane</keyword>
<proteinExistence type="predicted"/>
<evidence type="ECO:0000313" key="2">
    <source>
        <dbReference type="EMBL" id="MCX2803341.1"/>
    </source>
</evidence>
<dbReference type="RefSeq" id="WP_266066740.1">
    <property type="nucleotide sequence ID" value="NZ_JAPHQB010000053.1"/>
</dbReference>
<keyword evidence="1" id="KW-1133">Transmembrane helix</keyword>
<reference evidence="2" key="1">
    <citation type="submission" date="2022-11" db="EMBL/GenBank/DDBJ databases">
        <title>Chitin-degrading and fungicidal potential of chitinolytic bacterial strains from marine environment of the Pacific Ocean regions.</title>
        <authorList>
            <person name="Pentekhina I."/>
            <person name="Nedashkovskaya O."/>
            <person name="Seitkalieva A."/>
            <person name="Podvolotskaya A."/>
            <person name="Tekutyeva L."/>
            <person name="Balabanova L."/>
        </authorList>
    </citation>
    <scope>NUCLEOTIDE SEQUENCE</scope>
    <source>
        <strain evidence="2">KMM 6838</strain>
    </source>
</reference>
<feature type="transmembrane region" description="Helical" evidence="1">
    <location>
        <begin position="56"/>
        <end position="76"/>
    </location>
</feature>
<protein>
    <submittedName>
        <fullName evidence="2">Uncharacterized protein</fullName>
    </submittedName>
</protein>